<dbReference type="Proteomes" id="UP000095390">
    <property type="component" value="Unassembled WGS sequence"/>
</dbReference>
<gene>
    <name evidence="1" type="ORF">ERS852578_00538</name>
</gene>
<evidence type="ECO:0000313" key="2">
    <source>
        <dbReference type="Proteomes" id="UP000095390"/>
    </source>
</evidence>
<dbReference type="OrthoDB" id="2889120at2"/>
<proteinExistence type="predicted"/>
<organism evidence="1 2">
    <name type="scientific">Anaerobutyricum hallii</name>
    <dbReference type="NCBI Taxonomy" id="39488"/>
    <lineage>
        <taxon>Bacteria</taxon>
        <taxon>Bacillati</taxon>
        <taxon>Bacillota</taxon>
        <taxon>Clostridia</taxon>
        <taxon>Lachnospirales</taxon>
        <taxon>Lachnospiraceae</taxon>
        <taxon>Anaerobutyricum</taxon>
    </lineage>
</organism>
<sequence>MNFALDTSEIERLHEAIAQFGNDARNAINEVFHNETLLPVSASIVAKIHPSGRTWAKKAVSATQTQPFRNENGNLSVTIKNKSKYQYLYFPDDGSNTRQHIGMQDFMVRGAEEVAPEIIDMCMDKIMKEW</sequence>
<reference evidence="1 2" key="1">
    <citation type="submission" date="2015-09" db="EMBL/GenBank/DDBJ databases">
        <authorList>
            <consortium name="Pathogen Informatics"/>
        </authorList>
    </citation>
    <scope>NUCLEOTIDE SEQUENCE [LARGE SCALE GENOMIC DNA]</scope>
    <source>
        <strain evidence="1 2">2789STDY5834966</strain>
    </source>
</reference>
<accession>A0A173RZ15</accession>
<evidence type="ECO:0000313" key="1">
    <source>
        <dbReference type="EMBL" id="CUM83273.1"/>
    </source>
</evidence>
<name>A0A173RZ15_9FIRM</name>
<dbReference type="RefSeq" id="WP_055182321.1">
    <property type="nucleotide sequence ID" value="NZ_CYYC01000004.1"/>
</dbReference>
<protein>
    <submittedName>
        <fullName evidence="1">Uncharacterized protein</fullName>
    </submittedName>
</protein>
<dbReference type="EMBL" id="CYYC01000004">
    <property type="protein sequence ID" value="CUM83273.1"/>
    <property type="molecule type" value="Genomic_DNA"/>
</dbReference>
<dbReference type="AlphaFoldDB" id="A0A173RZ15"/>